<accession>A0ABQ4TL82</accession>
<keyword evidence="4" id="KW-0963">Cytoplasm</keyword>
<dbReference type="RefSeq" id="WP_147817919.1">
    <property type="nucleotide sequence ID" value="NZ_BPRA01000008.1"/>
</dbReference>
<dbReference type="Proteomes" id="UP001055101">
    <property type="component" value="Unassembled WGS sequence"/>
</dbReference>
<evidence type="ECO:0000256" key="2">
    <source>
        <dbReference type="ARBA" id="ARBA00007183"/>
    </source>
</evidence>
<reference evidence="7" key="1">
    <citation type="journal article" date="2021" name="Front. Microbiol.">
        <title>Comprehensive Comparative Genomics and Phenotyping of Methylobacterium Species.</title>
        <authorList>
            <person name="Alessa O."/>
            <person name="Ogura Y."/>
            <person name="Fujitani Y."/>
            <person name="Takami H."/>
            <person name="Hayashi T."/>
            <person name="Sahin N."/>
            <person name="Tani A."/>
        </authorList>
    </citation>
    <scope>NUCLEOTIDE SEQUENCE</scope>
    <source>
        <strain evidence="7">DSM 23674</strain>
    </source>
</reference>
<comment type="caution">
    <text evidence="7">The sequence shown here is derived from an EMBL/GenBank/DDBJ whole genome shotgun (WGS) entry which is preliminary data.</text>
</comment>
<evidence type="ECO:0000313" key="8">
    <source>
        <dbReference type="Proteomes" id="UP001055101"/>
    </source>
</evidence>
<evidence type="ECO:0000256" key="3">
    <source>
        <dbReference type="ARBA" id="ARBA00020541"/>
    </source>
</evidence>
<organism evidence="7 8">
    <name type="scientific">Methylobacterium thuringiense</name>
    <dbReference type="NCBI Taxonomy" id="1003091"/>
    <lineage>
        <taxon>Bacteria</taxon>
        <taxon>Pseudomonadati</taxon>
        <taxon>Pseudomonadota</taxon>
        <taxon>Alphaproteobacteria</taxon>
        <taxon>Hyphomicrobiales</taxon>
        <taxon>Methylobacteriaceae</taxon>
        <taxon>Methylobacterium</taxon>
    </lineage>
</organism>
<dbReference type="InterPro" id="IPR008876">
    <property type="entry name" value="TraY"/>
</dbReference>
<sequence>MPAVNLPPEIERRLDTVCRKTGRTRDGHVREAILDYLKDFEDAALVEARLAAGRQGGETIDLAELLKRYGLDADGGTTG</sequence>
<evidence type="ECO:0000256" key="6">
    <source>
        <dbReference type="ARBA" id="ARBA00023125"/>
    </source>
</evidence>
<protein>
    <recommendedName>
        <fullName evidence="3">Relaxosome protein TraY</fullName>
    </recommendedName>
</protein>
<comment type="similarity">
    <text evidence="2">Belongs to the TraY family.</text>
</comment>
<dbReference type="SUPFAM" id="SSF47598">
    <property type="entry name" value="Ribbon-helix-helix"/>
    <property type="match status" value="1"/>
</dbReference>
<keyword evidence="5" id="KW-0184">Conjugation</keyword>
<evidence type="ECO:0000256" key="1">
    <source>
        <dbReference type="ARBA" id="ARBA00004496"/>
    </source>
</evidence>
<evidence type="ECO:0000313" key="7">
    <source>
        <dbReference type="EMBL" id="GJE55337.1"/>
    </source>
</evidence>
<reference evidence="7" key="2">
    <citation type="submission" date="2021-08" db="EMBL/GenBank/DDBJ databases">
        <authorList>
            <person name="Tani A."/>
            <person name="Ola A."/>
            <person name="Ogura Y."/>
            <person name="Katsura K."/>
            <person name="Hayashi T."/>
        </authorList>
    </citation>
    <scope>NUCLEOTIDE SEQUENCE</scope>
    <source>
        <strain evidence="7">DSM 23674</strain>
    </source>
</reference>
<evidence type="ECO:0000256" key="4">
    <source>
        <dbReference type="ARBA" id="ARBA00022490"/>
    </source>
</evidence>
<name>A0ABQ4TL82_9HYPH</name>
<proteinExistence type="inferred from homology"/>
<dbReference type="InterPro" id="IPR010985">
    <property type="entry name" value="Ribbon_hlx_hlx"/>
</dbReference>
<comment type="subcellular location">
    <subcellularLocation>
        <location evidence="1">Cytoplasm</location>
    </subcellularLocation>
</comment>
<gene>
    <name evidence="7" type="ORF">EKPJFOCH_1827</name>
</gene>
<dbReference type="Pfam" id="PF05509">
    <property type="entry name" value="TraY"/>
    <property type="match status" value="1"/>
</dbReference>
<keyword evidence="8" id="KW-1185">Reference proteome</keyword>
<keyword evidence="6" id="KW-0238">DNA-binding</keyword>
<dbReference type="EMBL" id="BPRA01000008">
    <property type="protein sequence ID" value="GJE55337.1"/>
    <property type="molecule type" value="Genomic_DNA"/>
</dbReference>
<evidence type="ECO:0000256" key="5">
    <source>
        <dbReference type="ARBA" id="ARBA00022971"/>
    </source>
</evidence>